<reference evidence="4" key="2">
    <citation type="submission" date="2023-07" db="EMBL/GenBank/DDBJ databases">
        <title>Myceligenerans salitolerans sp. nov., a halotolerant actinomycete isolated from a salt lake in Xinjiang, China.</title>
        <authorList>
            <person name="Guan T."/>
        </authorList>
    </citation>
    <scope>NUCLEOTIDE SEQUENCE [LARGE SCALE GENOMIC DNA]</scope>
    <source>
        <strain evidence="4">XHU 5031</strain>
    </source>
</reference>
<evidence type="ECO:0000256" key="2">
    <source>
        <dbReference type="SAM" id="MobiDB-lite"/>
    </source>
</evidence>
<dbReference type="SUPFAM" id="SSF48264">
    <property type="entry name" value="Cytochrome P450"/>
    <property type="match status" value="1"/>
</dbReference>
<proteinExistence type="inferred from homology"/>
<name>A0ABS3ICM8_9MICO</name>
<dbReference type="PANTHER" id="PTHR46696">
    <property type="entry name" value="P450, PUTATIVE (EUROFUNG)-RELATED"/>
    <property type="match status" value="1"/>
</dbReference>
<dbReference type="Gene3D" id="1.10.630.10">
    <property type="entry name" value="Cytochrome P450"/>
    <property type="match status" value="1"/>
</dbReference>
<dbReference type="RefSeq" id="WP_207276694.1">
    <property type="nucleotide sequence ID" value="NZ_JAFMPK010000047.1"/>
</dbReference>
<sequence>MNSSTMIDGVAGTGGAVGDDPSRRPLKLEDPATVPAVTELTAAHDAAAVHGRLREEWGEMAPVELEPGARAWLVTGYRTIVAMARGQLPLTTATAGWSGHERREASADSPLLRSLTRTDRPTVERMDGRVHERLRTPLDEVLGVIDEAEIARTTRARCDELIDGFAGTGVADLVREYVSPMPQLTLGAFLGFDATTAQQVFDAATRPTAGGKSAAVVHQLSFLLNGPAARRPDGEPTPAGMLARHASYESIAEVALGLLSLTAIASRGLQAWLSQALYLSLTDDAFAQRLAGGRLGIDEALDEVLWTASPVTTLAPRIAVEDFLHEDKLVQAGDALLLGVGAVGSDPAIRGEGDWDGSGSRAHLTFGVGAHACPAPHLARLIVRTAAETLHHRLAPKLALRPDELRWAPDFQFRLLETLPVVFTPEQTAPQS</sequence>
<dbReference type="EMBL" id="JAFMPK010000047">
    <property type="protein sequence ID" value="MBO0610789.1"/>
    <property type="molecule type" value="Genomic_DNA"/>
</dbReference>
<dbReference type="PRINTS" id="PR00359">
    <property type="entry name" value="BP450"/>
</dbReference>
<comment type="similarity">
    <text evidence="1">Belongs to the cytochrome P450 family.</text>
</comment>
<keyword evidence="4" id="KW-1185">Reference proteome</keyword>
<evidence type="ECO:0000313" key="4">
    <source>
        <dbReference type="Proteomes" id="UP000664617"/>
    </source>
</evidence>
<feature type="region of interest" description="Disordered" evidence="2">
    <location>
        <begin position="1"/>
        <end position="28"/>
    </location>
</feature>
<organism evidence="3 4">
    <name type="scientific">Myceligenerans salitolerans</name>
    <dbReference type="NCBI Taxonomy" id="1230528"/>
    <lineage>
        <taxon>Bacteria</taxon>
        <taxon>Bacillati</taxon>
        <taxon>Actinomycetota</taxon>
        <taxon>Actinomycetes</taxon>
        <taxon>Micrococcales</taxon>
        <taxon>Promicromonosporaceae</taxon>
        <taxon>Myceligenerans</taxon>
    </lineage>
</organism>
<protein>
    <submittedName>
        <fullName evidence="3">Cytochrome P450</fullName>
    </submittedName>
</protein>
<dbReference type="PROSITE" id="PS00086">
    <property type="entry name" value="CYTOCHROME_P450"/>
    <property type="match status" value="1"/>
</dbReference>
<gene>
    <name evidence="3" type="ORF">J0911_17330</name>
</gene>
<dbReference type="Proteomes" id="UP000664617">
    <property type="component" value="Unassembled WGS sequence"/>
</dbReference>
<dbReference type="InterPro" id="IPR017972">
    <property type="entry name" value="Cyt_P450_CS"/>
</dbReference>
<dbReference type="InterPro" id="IPR036396">
    <property type="entry name" value="Cyt_P450_sf"/>
</dbReference>
<evidence type="ECO:0000313" key="3">
    <source>
        <dbReference type="EMBL" id="MBO0610789.1"/>
    </source>
</evidence>
<comment type="caution">
    <text evidence="3">The sequence shown here is derived from an EMBL/GenBank/DDBJ whole genome shotgun (WGS) entry which is preliminary data.</text>
</comment>
<dbReference type="InterPro" id="IPR002397">
    <property type="entry name" value="Cyt_P450_B"/>
</dbReference>
<reference evidence="3 4" key="1">
    <citation type="submission" date="2021-03" db="EMBL/GenBank/DDBJ databases">
        <authorList>
            <person name="Xin L."/>
        </authorList>
    </citation>
    <scope>NUCLEOTIDE SEQUENCE [LARGE SCALE GENOMIC DNA]</scope>
    <source>
        <strain evidence="3 4">XHU 5031</strain>
    </source>
</reference>
<dbReference type="PANTHER" id="PTHR46696:SF1">
    <property type="entry name" value="CYTOCHROME P450 YJIB-RELATED"/>
    <property type="match status" value="1"/>
</dbReference>
<accession>A0ABS3ICM8</accession>
<evidence type="ECO:0000256" key="1">
    <source>
        <dbReference type="ARBA" id="ARBA00010617"/>
    </source>
</evidence>